<dbReference type="AlphaFoldDB" id="A0A7J6NUU3"/>
<dbReference type="EMBL" id="JABANP010000181">
    <property type="protein sequence ID" value="KAF4687578.1"/>
    <property type="molecule type" value="Genomic_DNA"/>
</dbReference>
<dbReference type="OrthoDB" id="407428at2759"/>
<comment type="caution">
    <text evidence="1">The sequence shown here is derived from an EMBL/GenBank/DDBJ whole genome shotgun (WGS) entry which is preliminary data.</text>
</comment>
<reference evidence="1 2" key="1">
    <citation type="submission" date="2020-04" db="EMBL/GenBank/DDBJ databases">
        <title>Perkinsus olseni comparative genomics.</title>
        <authorList>
            <person name="Bogema D.R."/>
        </authorList>
    </citation>
    <scope>NUCLEOTIDE SEQUENCE [LARGE SCALE GENOMIC DNA]</scope>
    <source>
        <strain evidence="1">00978-12</strain>
    </source>
</reference>
<accession>A0A7J6NUU3</accession>
<protein>
    <submittedName>
        <fullName evidence="1">Uncharacterized protein</fullName>
    </submittedName>
</protein>
<dbReference type="Proteomes" id="UP000541610">
    <property type="component" value="Unassembled WGS sequence"/>
</dbReference>
<organism evidence="1 2">
    <name type="scientific">Perkinsus olseni</name>
    <name type="common">Perkinsus atlanticus</name>
    <dbReference type="NCBI Taxonomy" id="32597"/>
    <lineage>
        <taxon>Eukaryota</taxon>
        <taxon>Sar</taxon>
        <taxon>Alveolata</taxon>
        <taxon>Perkinsozoa</taxon>
        <taxon>Perkinsea</taxon>
        <taxon>Perkinsida</taxon>
        <taxon>Perkinsidae</taxon>
        <taxon>Perkinsus</taxon>
    </lineage>
</organism>
<sequence length="284" mass="30761">MVVLDGEMKCTPAGPPCGKGDIPPIANPGYVAHEATTTTTSTPSIGLNINQIRGDCDRYCQVMNNDEDSYCKWWLEYAVCIGGDQPCGTQSLCELANKNISPEGPKGDGLYYGECDLMCQSMNNDEGSFCKWWLDVPVCKDGNQACGDVDECKSQDWPAPQTPPPQVDEVSGHPHHSAPCDSYCQSLNDDSSYCKWWKSGPVCRGGDQQCGPSYCSTGEPPGTVVPQDRHSGPDVNCDAYCEDQNPSPTDGESYCKWWLHVPVCKSGDQLCGPSICTEYSPSAP</sequence>
<evidence type="ECO:0000313" key="2">
    <source>
        <dbReference type="Proteomes" id="UP000541610"/>
    </source>
</evidence>
<evidence type="ECO:0000313" key="1">
    <source>
        <dbReference type="EMBL" id="KAF4687578.1"/>
    </source>
</evidence>
<gene>
    <name evidence="1" type="ORF">FOZ60_003799</name>
</gene>
<proteinExistence type="predicted"/>
<name>A0A7J6NUU3_PEROL</name>